<protein>
    <submittedName>
        <fullName evidence="3">TIGR02099 family protein</fullName>
    </submittedName>
</protein>
<dbReference type="PANTHER" id="PTHR38690:SF1">
    <property type="entry name" value="PROTEASE"/>
    <property type="match status" value="1"/>
</dbReference>
<feature type="transmembrane region" description="Helical" evidence="1">
    <location>
        <begin position="31"/>
        <end position="54"/>
    </location>
</feature>
<keyword evidence="1" id="KW-1133">Transmembrane helix</keyword>
<feature type="domain" description="YhdP central" evidence="2">
    <location>
        <begin position="27"/>
        <end position="1348"/>
    </location>
</feature>
<name>A0A315ETT1_9BURK</name>
<dbReference type="EMBL" id="NESP01000001">
    <property type="protein sequence ID" value="PUE59332.1"/>
    <property type="molecule type" value="Genomic_DNA"/>
</dbReference>
<dbReference type="RefSeq" id="WP_108359417.1">
    <property type="nucleotide sequence ID" value="NZ_NESP01000001.1"/>
</dbReference>
<comment type="caution">
    <text evidence="3">The sequence shown here is derived from an EMBL/GenBank/DDBJ whole genome shotgun (WGS) entry which is preliminary data.</text>
</comment>
<proteinExistence type="predicted"/>
<gene>
    <name evidence="3" type="ORF">B9Z44_06965</name>
</gene>
<dbReference type="InterPro" id="IPR011836">
    <property type="entry name" value="YhdP"/>
</dbReference>
<evidence type="ECO:0000313" key="4">
    <source>
        <dbReference type="Proteomes" id="UP000251341"/>
    </source>
</evidence>
<reference evidence="3 4" key="1">
    <citation type="submission" date="2017-04" db="EMBL/GenBank/DDBJ databases">
        <title>Unexpected and diverse lifestyles within the genus Limnohabitans.</title>
        <authorList>
            <person name="Kasalicky V."/>
            <person name="Mehrshad M."/>
            <person name="Andrei S.-A."/>
            <person name="Salcher M."/>
            <person name="Kratochvilova H."/>
            <person name="Simek K."/>
            <person name="Ghai R."/>
        </authorList>
    </citation>
    <scope>NUCLEOTIDE SEQUENCE [LARGE SCALE GENOMIC DNA]</scope>
    <source>
        <strain evidence="3 4">MWH-C5</strain>
    </source>
</reference>
<dbReference type="NCBIfam" id="TIGR02099">
    <property type="entry name" value="YhdP family protein"/>
    <property type="match status" value="1"/>
</dbReference>
<dbReference type="InterPro" id="IPR025263">
    <property type="entry name" value="YhdP_central"/>
</dbReference>
<keyword evidence="1" id="KW-0472">Membrane</keyword>
<keyword evidence="1" id="KW-0812">Transmembrane</keyword>
<evidence type="ECO:0000256" key="1">
    <source>
        <dbReference type="SAM" id="Phobius"/>
    </source>
</evidence>
<keyword evidence="4" id="KW-1185">Reference proteome</keyword>
<dbReference type="Proteomes" id="UP000251341">
    <property type="component" value="Unassembled WGS sequence"/>
</dbReference>
<evidence type="ECO:0000259" key="2">
    <source>
        <dbReference type="Pfam" id="PF13116"/>
    </source>
</evidence>
<dbReference type="Pfam" id="PF13116">
    <property type="entry name" value="YhdP"/>
    <property type="match status" value="1"/>
</dbReference>
<accession>A0A315ETT1</accession>
<organism evidence="3 4">
    <name type="scientific">Limnohabitans curvus</name>
    <dbReference type="NCBI Taxonomy" id="323423"/>
    <lineage>
        <taxon>Bacteria</taxon>
        <taxon>Pseudomonadati</taxon>
        <taxon>Pseudomonadota</taxon>
        <taxon>Betaproteobacteria</taxon>
        <taxon>Burkholderiales</taxon>
        <taxon>Comamonadaceae</taxon>
        <taxon>Limnohabitans</taxon>
    </lineage>
</organism>
<evidence type="ECO:0000313" key="3">
    <source>
        <dbReference type="EMBL" id="PUE59332.1"/>
    </source>
</evidence>
<sequence length="1352" mass="146626">MKNLSDSVNATPESKASDLQTKSGWRRALNWALGLVALAWVVVLVAWSALHIFIVPRIGDYREVLQQQASRAMGVRVDIGSISTQGGWWVPWFEVNDIVLFDREGREALRLPRVLAAVSPRSVLLGQFEQLDIEQPELEIRRDAAGHVWVAGLDTGVAGDGSGADWFFSQPEFVVRQGVVHWRDESRPSAAQTIAPALTLRGVDLSVKNHGFQHELRLDATPPDALGQRMSVRGKFYQLPWQRAGDTSQWTGEVFADLPYVDLAALRQWVALDKGLSLQEGRGAMRMWTDVQKGQPTGVTADVALDAVTARLGADLLPLGLRHVHGRVGAQFQGGEVEISSQDLVFDTQEGEHWPGGVLRVSWRGDAFESGTVNADRLDLDALVQISQRLPLPEDWRGILARVQPQGQVNQLKATWQKNEGDVLQYGARGQVRQLSLQRDAQPDSPLANLPGLQAAQLEFDFTQKGGKARASIHKGSVTLPMGLDEPYLALEEASAQLAWQLKGDDVAVQFTQGRVVSDDVAGEFNGNWKTGETEARLPGVLDLTAAISRANVARVYRYLPNTLPADVRAYVRDAVQAGEAHHVTLRLRGNLNDMPFENPKLGEFRIVAQVTQGRYAYVPPTPPKPKTPPPPAWPALMAVNGELVFDRAALHFKGSTHLAGAPGVTWQKVEAHIPTLAQPVVSVTGEARGPVAQVLDMIAKSALNELTGNVLGKSQATGDANFKLALTLPIDKLETAKVQGSVAFADNALQIMPGTPVLNRTRGNLQFSEQGFELKAVQAQLLGGDAVLDGGLTFVATEGQSPLQLKIRGDLTAEGLQQARELGFVSRLAQRATGKSTYTATLGLRRGEPELLINSDLKGMALNLPAPLNKTAQTAMPLRIESQLTRESLQAKSRVLQDQIKVTLGRLVSVTYVRDLSGPRVRVVRGGIAVGQSVVDAVPMRDNAVSLNLQLPSLDLDAWNTALTQLTGVSPLKRKQATAAVIGSEATGEGAQEYMPTFAALLADQIKVSDRVIHKVVVGGTRQGDLWRLNIGADELNGSAEVRPPNGNVPAQLYVRLAYLNIPPSSVPDVERLLTEQPSSIPTLDIVVNELTLRGKKLGRLEIDAVNRVGANAVREWRLNKFNVTLPEATLTANGNWATEGPRVRRTQFNFVLAIRDSGELLGRLGTPGAIRHGEGRLEGQVSWQGSPITLDYASMSGKMNLAIEKGQFLKTEPGAARLLGVLNLQALPRRLTLDFSDLFSDGFAFDFVRGDVRIEQGVASTNNLQMKGVVAGALIEGHADLVRETQQLKVVVVPEINAGTASLYVATINPLIGLTSYLAQMVLSKPLVRAGTNEFHVDGTWADPRVTKVD</sequence>
<dbReference type="PANTHER" id="PTHR38690">
    <property type="entry name" value="PROTEASE-RELATED"/>
    <property type="match status" value="1"/>
</dbReference>